<sequence length="45" mass="4551">MWTTTDSGTGTLMFYAGGTDAAGNPVDGTRTTVGLGGWNSIVLIS</sequence>
<dbReference type="Proteomes" id="UP001595701">
    <property type="component" value="Unassembled WGS sequence"/>
</dbReference>
<name>A0ABV7SCP5_9ACTN</name>
<comment type="caution">
    <text evidence="1">The sequence shown here is derived from an EMBL/GenBank/DDBJ whole genome shotgun (WGS) entry which is preliminary data.</text>
</comment>
<dbReference type="EMBL" id="JBHRWR010000009">
    <property type="protein sequence ID" value="MFC3574727.1"/>
    <property type="molecule type" value="Genomic_DNA"/>
</dbReference>
<proteinExistence type="predicted"/>
<organism evidence="1 2">
    <name type="scientific">Streptomyces yaanensis</name>
    <dbReference type="NCBI Taxonomy" id="1142239"/>
    <lineage>
        <taxon>Bacteria</taxon>
        <taxon>Bacillati</taxon>
        <taxon>Actinomycetota</taxon>
        <taxon>Actinomycetes</taxon>
        <taxon>Kitasatosporales</taxon>
        <taxon>Streptomycetaceae</taxon>
        <taxon>Streptomyces</taxon>
    </lineage>
</organism>
<keyword evidence="2" id="KW-1185">Reference proteome</keyword>
<evidence type="ECO:0000313" key="2">
    <source>
        <dbReference type="Proteomes" id="UP001595701"/>
    </source>
</evidence>
<protein>
    <submittedName>
        <fullName evidence="1">Uncharacterized protein</fullName>
    </submittedName>
</protein>
<accession>A0ABV7SCP5</accession>
<evidence type="ECO:0000313" key="1">
    <source>
        <dbReference type="EMBL" id="MFC3574727.1"/>
    </source>
</evidence>
<reference evidence="2" key="1">
    <citation type="journal article" date="2019" name="Int. J. Syst. Evol. Microbiol.">
        <title>The Global Catalogue of Microorganisms (GCM) 10K type strain sequencing project: providing services to taxonomists for standard genome sequencing and annotation.</title>
        <authorList>
            <consortium name="The Broad Institute Genomics Platform"/>
            <consortium name="The Broad Institute Genome Sequencing Center for Infectious Disease"/>
            <person name="Wu L."/>
            <person name="Ma J."/>
        </authorList>
    </citation>
    <scope>NUCLEOTIDE SEQUENCE [LARGE SCALE GENOMIC DNA]</scope>
    <source>
        <strain evidence="2">CGMCC 4.7035</strain>
    </source>
</reference>
<gene>
    <name evidence="1" type="ORF">ACFOZ0_15870</name>
</gene>
<dbReference type="RefSeq" id="WP_310769216.1">
    <property type="nucleotide sequence ID" value="NZ_JBHRWR010000009.1"/>
</dbReference>